<organism evidence="2 3">
    <name type="scientific">Neomicrococcus lactis</name>
    <dbReference type="NCBI Taxonomy" id="732241"/>
    <lineage>
        <taxon>Bacteria</taxon>
        <taxon>Bacillati</taxon>
        <taxon>Actinomycetota</taxon>
        <taxon>Actinomycetes</taxon>
        <taxon>Micrococcales</taxon>
        <taxon>Micrococcaceae</taxon>
        <taxon>Neomicrococcus</taxon>
    </lineage>
</organism>
<evidence type="ECO:0000313" key="3">
    <source>
        <dbReference type="Proteomes" id="UP000523863"/>
    </source>
</evidence>
<evidence type="ECO:0000313" key="2">
    <source>
        <dbReference type="EMBL" id="MBB5596938.1"/>
    </source>
</evidence>
<dbReference type="InterPro" id="IPR011256">
    <property type="entry name" value="Reg_factor_effector_dom_sf"/>
</dbReference>
<dbReference type="SUPFAM" id="SSF55136">
    <property type="entry name" value="Probable bacterial effector-binding domain"/>
    <property type="match status" value="1"/>
</dbReference>
<keyword evidence="3" id="KW-1185">Reference proteome</keyword>
<comment type="caution">
    <text evidence="2">The sequence shown here is derived from an EMBL/GenBank/DDBJ whole genome shotgun (WGS) entry which is preliminary data.</text>
</comment>
<dbReference type="InterPro" id="IPR008319">
    <property type="entry name" value="GyrI-like_CCH_Lin2189-like"/>
</dbReference>
<dbReference type="RefSeq" id="WP_338087379.1">
    <property type="nucleotide sequence ID" value="NZ_JACHBL010000001.1"/>
</dbReference>
<dbReference type="Pfam" id="PF06445">
    <property type="entry name" value="GyrI-like"/>
    <property type="match status" value="1"/>
</dbReference>
<feature type="domain" description="GyrI-like small molecule binding" evidence="1">
    <location>
        <begin position="28"/>
        <end position="205"/>
    </location>
</feature>
<dbReference type="EMBL" id="JACHBL010000001">
    <property type="protein sequence ID" value="MBB5596938.1"/>
    <property type="molecule type" value="Genomic_DNA"/>
</dbReference>
<dbReference type="AlphaFoldDB" id="A0A7W8Y8K2"/>
<dbReference type="PIRSF" id="PIRSF031644">
    <property type="entry name" value="UCP031644"/>
    <property type="match status" value="1"/>
</dbReference>
<accession>A0A7W8Y8K2</accession>
<name>A0A7W8Y8K2_9MICC</name>
<reference evidence="2 3" key="1">
    <citation type="submission" date="2020-08" db="EMBL/GenBank/DDBJ databases">
        <title>Sequencing the genomes of 1000 actinobacteria strains.</title>
        <authorList>
            <person name="Klenk H.-P."/>
        </authorList>
    </citation>
    <scope>NUCLEOTIDE SEQUENCE [LARGE SCALE GENOMIC DNA]</scope>
    <source>
        <strain evidence="2 3">DSM 23694</strain>
    </source>
</reference>
<dbReference type="InterPro" id="IPR029442">
    <property type="entry name" value="GyrI-like"/>
</dbReference>
<protein>
    <recommendedName>
        <fullName evidence="1">GyrI-like small molecule binding domain-containing protein</fullName>
    </recommendedName>
</protein>
<dbReference type="Gene3D" id="3.20.80.10">
    <property type="entry name" value="Regulatory factor, effector binding domain"/>
    <property type="match status" value="1"/>
</dbReference>
<proteinExistence type="predicted"/>
<sequence length="208" mass="23364">MAEQTAKFDFKKDFAPLYRPTSKRWASVEVPTFRFLAVNGHGDPNTSAAYAQAVESLYTVAYTLKFALKERGQDFVVPPLEGLWSAADPTSFVERRKDEWDWSMLIAVPPFATAEDVESAREKASAKKPELPLSALALREISEGRSLQILHVGAYDDEGPILRELHEKVMPDGGVTFNGPHHEIYLSDPRRVAPEKLKTVLRQPVREV</sequence>
<dbReference type="Proteomes" id="UP000523863">
    <property type="component" value="Unassembled WGS sequence"/>
</dbReference>
<evidence type="ECO:0000259" key="1">
    <source>
        <dbReference type="Pfam" id="PF06445"/>
    </source>
</evidence>
<gene>
    <name evidence="2" type="ORF">BKA12_000018</name>
</gene>